<proteinExistence type="predicted"/>
<dbReference type="RefSeq" id="WP_097013213.1">
    <property type="nucleotide sequence ID" value="NZ_LT907975.1"/>
</dbReference>
<evidence type="ECO:0000313" key="1">
    <source>
        <dbReference type="EMBL" id="SOB60499.1"/>
    </source>
</evidence>
<evidence type="ECO:0000313" key="2">
    <source>
        <dbReference type="Proteomes" id="UP000219215"/>
    </source>
</evidence>
<accession>A0A2C8FEL3</accession>
<organism evidence="1 2">
    <name type="scientific">Pseudodesulfovibrio profundus</name>
    <dbReference type="NCBI Taxonomy" id="57320"/>
    <lineage>
        <taxon>Bacteria</taxon>
        <taxon>Pseudomonadati</taxon>
        <taxon>Thermodesulfobacteriota</taxon>
        <taxon>Desulfovibrionia</taxon>
        <taxon>Desulfovibrionales</taxon>
        <taxon>Desulfovibrionaceae</taxon>
    </lineage>
</organism>
<dbReference type="AlphaFoldDB" id="A0A2C8FEL3"/>
<keyword evidence="2" id="KW-1185">Reference proteome</keyword>
<dbReference type="KEGG" id="pprf:DPRO_3583"/>
<protein>
    <submittedName>
        <fullName evidence="1">Uncharacterized protein</fullName>
    </submittedName>
</protein>
<gene>
    <name evidence="1" type="ORF">DPRO_3583</name>
</gene>
<sequence>MKKFLSIAEGKLVNDGMQPTAKAKLDLLTDSEDALPTFPFILESLGLHACLDAMDAVPYQHEGFIEKTLRLLAIDAAYRVMPLWENAEVSQDGLKDLLRLAHLYAHGEVEHEEYQERMWEVAQPIMREDKSHSSLTAAQDARDCALLSASHSLIPALNRAIEAVQSHHGDIARGCAYSYKTDQEHALRYAWKHGGPISFGATFAVTSKHVLAAVEAEVWHVAHTIADELLGFVGYENVEITEKEMRSFLLEALASASDEIAHEVLHKGARLVIDAVMPAGSFEEARDLARDAALGVFRDACSDPDMYEQLAIGRTAIAAACHDFEDHEAFAICHALHYLHEGSFYKFHPINGKADKIAKDVALDARKKLSLEQMAYAGASSYAGNVETGIQAEVLERLLSTYA</sequence>
<reference evidence="2" key="1">
    <citation type="submission" date="2017-09" db="EMBL/GenBank/DDBJ databases">
        <authorList>
            <person name="Regsiter A."/>
            <person name="William W."/>
        </authorList>
    </citation>
    <scope>NUCLEOTIDE SEQUENCE [LARGE SCALE GENOMIC DNA]</scope>
    <source>
        <strain evidence="2">500-1</strain>
    </source>
</reference>
<name>A0A2C8FEL3_9BACT</name>
<dbReference type="Proteomes" id="UP000219215">
    <property type="component" value="Chromosome DPRO"/>
</dbReference>
<dbReference type="OrthoDB" id="5464512at2"/>
<dbReference type="EMBL" id="LT907975">
    <property type="protein sequence ID" value="SOB60499.1"/>
    <property type="molecule type" value="Genomic_DNA"/>
</dbReference>